<evidence type="ECO:0008006" key="4">
    <source>
        <dbReference type="Google" id="ProtNLM"/>
    </source>
</evidence>
<feature type="signal peptide" evidence="2">
    <location>
        <begin position="1"/>
        <end position="18"/>
    </location>
</feature>
<sequence length="133" mass="13998">MALSGYAALLAWAGAALAVYAAAAVASSRGWVRAGFRLQAPVMLLTWLLVQRATAPKPGRSSRGPEAAGVEADAGRSLRGEAFVWLPVTAVCVLGLALTACVAVEAVMKRRLRVPVPPCVPATARRYSERRRA</sequence>
<organism evidence="3">
    <name type="scientific">Arundo donax</name>
    <name type="common">Giant reed</name>
    <name type="synonym">Donax arundinaceus</name>
    <dbReference type="NCBI Taxonomy" id="35708"/>
    <lineage>
        <taxon>Eukaryota</taxon>
        <taxon>Viridiplantae</taxon>
        <taxon>Streptophyta</taxon>
        <taxon>Embryophyta</taxon>
        <taxon>Tracheophyta</taxon>
        <taxon>Spermatophyta</taxon>
        <taxon>Magnoliopsida</taxon>
        <taxon>Liliopsida</taxon>
        <taxon>Poales</taxon>
        <taxon>Poaceae</taxon>
        <taxon>PACMAD clade</taxon>
        <taxon>Arundinoideae</taxon>
        <taxon>Arundineae</taxon>
        <taxon>Arundo</taxon>
    </lineage>
</organism>
<protein>
    <recommendedName>
        <fullName evidence="4">Integral membrane protein</fullName>
    </recommendedName>
</protein>
<dbReference type="AlphaFoldDB" id="A0A0A8ZAU5"/>
<proteinExistence type="predicted"/>
<keyword evidence="1" id="KW-0812">Transmembrane</keyword>
<dbReference type="EMBL" id="GBRH01261381">
    <property type="protein sequence ID" value="JAD36514.1"/>
    <property type="molecule type" value="Transcribed_RNA"/>
</dbReference>
<accession>A0A0A8ZAU5</accession>
<feature type="chain" id="PRO_5002045039" description="Integral membrane protein" evidence="2">
    <location>
        <begin position="19"/>
        <end position="133"/>
    </location>
</feature>
<name>A0A0A8ZAU5_ARUDO</name>
<evidence type="ECO:0000313" key="3">
    <source>
        <dbReference type="EMBL" id="JAD36514.1"/>
    </source>
</evidence>
<keyword evidence="1" id="KW-1133">Transmembrane helix</keyword>
<keyword evidence="2" id="KW-0732">Signal</keyword>
<reference evidence="3" key="1">
    <citation type="submission" date="2014-09" db="EMBL/GenBank/DDBJ databases">
        <authorList>
            <person name="Magalhaes I.L.F."/>
            <person name="Oliveira U."/>
            <person name="Santos F.R."/>
            <person name="Vidigal T.H.D.A."/>
            <person name="Brescovit A.D."/>
            <person name="Santos A.J."/>
        </authorList>
    </citation>
    <scope>NUCLEOTIDE SEQUENCE</scope>
    <source>
        <tissue evidence="3">Shoot tissue taken approximately 20 cm above the soil surface</tissue>
    </source>
</reference>
<keyword evidence="1" id="KW-0472">Membrane</keyword>
<evidence type="ECO:0000256" key="2">
    <source>
        <dbReference type="SAM" id="SignalP"/>
    </source>
</evidence>
<feature type="transmembrane region" description="Helical" evidence="1">
    <location>
        <begin position="82"/>
        <end position="104"/>
    </location>
</feature>
<reference evidence="3" key="2">
    <citation type="journal article" date="2015" name="Data Brief">
        <title>Shoot transcriptome of the giant reed, Arundo donax.</title>
        <authorList>
            <person name="Barrero R.A."/>
            <person name="Guerrero F.D."/>
            <person name="Moolhuijzen P."/>
            <person name="Goolsby J.A."/>
            <person name="Tidwell J."/>
            <person name="Bellgard S.E."/>
            <person name="Bellgard M.I."/>
        </authorList>
    </citation>
    <scope>NUCLEOTIDE SEQUENCE</scope>
    <source>
        <tissue evidence="3">Shoot tissue taken approximately 20 cm above the soil surface</tissue>
    </source>
</reference>
<evidence type="ECO:0000256" key="1">
    <source>
        <dbReference type="SAM" id="Phobius"/>
    </source>
</evidence>